<evidence type="ECO:0000256" key="2">
    <source>
        <dbReference type="ARBA" id="ARBA00022741"/>
    </source>
</evidence>
<dbReference type="Pfam" id="PF08477">
    <property type="entry name" value="Roc"/>
    <property type="match status" value="1"/>
</dbReference>
<evidence type="ECO:0000259" key="4">
    <source>
        <dbReference type="PROSITE" id="PS51424"/>
    </source>
</evidence>
<dbReference type="OrthoDB" id="127885at2759"/>
<dbReference type="Proteomes" id="UP000694044">
    <property type="component" value="Unassembled WGS sequence"/>
</dbReference>
<keyword evidence="6" id="KW-1185">Reference proteome</keyword>
<dbReference type="GO" id="GO:0005525">
    <property type="term" value="F:GTP binding"/>
    <property type="evidence" value="ECO:0007669"/>
    <property type="project" value="UniProtKB-KW"/>
</dbReference>
<reference evidence="5" key="1">
    <citation type="submission" date="2021-02" db="EMBL/GenBank/DDBJ databases">
        <authorList>
            <person name="Palmer J.M."/>
        </authorList>
    </citation>
    <scope>NUCLEOTIDE SEQUENCE</scope>
    <source>
        <strain evidence="5">SCRP734</strain>
    </source>
</reference>
<dbReference type="PROSITE" id="PS51419">
    <property type="entry name" value="RAB"/>
    <property type="match status" value="1"/>
</dbReference>
<dbReference type="PROSITE" id="PS51424">
    <property type="entry name" value="ROC"/>
    <property type="match status" value="1"/>
</dbReference>
<keyword evidence="1" id="KW-0677">Repeat</keyword>
<protein>
    <recommendedName>
        <fullName evidence="4">Roc domain-containing protein</fullName>
    </recommendedName>
</protein>
<feature type="domain" description="Roc" evidence="4">
    <location>
        <begin position="101"/>
        <end position="316"/>
    </location>
</feature>
<evidence type="ECO:0000313" key="6">
    <source>
        <dbReference type="Proteomes" id="UP000694044"/>
    </source>
</evidence>
<sequence>MRGSDSNTDERTRQVNWLRGCIERYQREERLLWTRLRLYEASAVMESVKRGDANESQLHEMLQVHWRKQKLGRKPLTKIPVEEFRRGAAKVQKYLDEYEDSETIVVRSKICVVGPSTWGKTSLVKTLTTGTSTVENEEDRTIGIDLFNWTFDGSPRDGKERKYEITFWDFGGQDVYRGAYSIFYSQRTLFLLCVDLAQYAQVLDNQDESELAQFFKENILCWFRLVRARQFKTQIVLVGTKADEANLNSDSIRLVAEDVGGRLKDWIEENNREIQSTTGKQTVGNGFQIPWLITSSKNSVEVEQIRQELQEIVVGKTKEDEQGFAMPVKYVAVLKYVRELREQTQKFPLEDKLKSIFRNDKALRCELGKKLTTNRPTMDECKPILLALHDLGDLLYFDKENFGILSNMVILDPHVIVDLVRQIVCHDHSEKEHVLALQTKGFVPHALLKTLPLWNVISDELTVALKELLQHFRMAYLAGQSRMTPEALHETVSRRSLRYQKELKDLLSANDHASEGVSSHVCCWEYEFPGDTLPDSIFEEIVIESYYPGADIFVLSDAIDLRVKGSFAARLALQVGSWRSKIRVEAVAYEGNRAWRAMRFFVRAVELVLERFPGVDVVRYVGDGHSEHHNLEKVLRDSNTGEWFETPAVRPEWMPMDSDIRKAKAAEHQLNLMDNKIDVLQRIAIVGEDNRELPAIWTAERVHTRTGFTIRVKMLSDLSCQCFHRPIDIDALPEVIGACGKWIQVGLSIFSTVAPSKWIVSSSDLRAAFGIDKVLDQTVNIHNLIQGTDSKTNGFIDTSADSRLDSQQSRDLLRKLLEISCGRFEPRDVPSLSGLECGIVEASGVHVCDAR</sequence>
<keyword evidence="2" id="KW-0547">Nucleotide-binding</keyword>
<dbReference type="EMBL" id="JAGDFM010000291">
    <property type="protein sequence ID" value="KAG7380477.1"/>
    <property type="molecule type" value="Genomic_DNA"/>
</dbReference>
<dbReference type="InterPro" id="IPR020859">
    <property type="entry name" value="ROC"/>
</dbReference>
<proteinExistence type="predicted"/>
<organism evidence="5 6">
    <name type="scientific">Phytophthora pseudosyringae</name>
    <dbReference type="NCBI Taxonomy" id="221518"/>
    <lineage>
        <taxon>Eukaryota</taxon>
        <taxon>Sar</taxon>
        <taxon>Stramenopiles</taxon>
        <taxon>Oomycota</taxon>
        <taxon>Peronosporomycetes</taxon>
        <taxon>Peronosporales</taxon>
        <taxon>Peronosporaceae</taxon>
        <taxon>Phytophthora</taxon>
    </lineage>
</organism>
<name>A0A8T1VGP9_9STRA</name>
<accession>A0A8T1VGP9</accession>
<evidence type="ECO:0000313" key="5">
    <source>
        <dbReference type="EMBL" id="KAG7380477.1"/>
    </source>
</evidence>
<evidence type="ECO:0000256" key="3">
    <source>
        <dbReference type="ARBA" id="ARBA00023134"/>
    </source>
</evidence>
<dbReference type="AlphaFoldDB" id="A0A8T1VGP9"/>
<evidence type="ECO:0000256" key="1">
    <source>
        <dbReference type="ARBA" id="ARBA00022737"/>
    </source>
</evidence>
<dbReference type="PANTHER" id="PTHR24073">
    <property type="entry name" value="DRAB5-RELATED"/>
    <property type="match status" value="1"/>
</dbReference>
<keyword evidence="3" id="KW-0342">GTP-binding</keyword>
<comment type="caution">
    <text evidence="5">The sequence shown here is derived from an EMBL/GenBank/DDBJ whole genome shotgun (WGS) entry which is preliminary data.</text>
</comment>
<gene>
    <name evidence="5" type="ORF">PHYPSEUDO_007179</name>
</gene>